<dbReference type="InterPro" id="IPR004570">
    <property type="entry name" value="Phosphatidylglycerol_P_synth"/>
</dbReference>
<evidence type="ECO:0000313" key="18">
    <source>
        <dbReference type="EMBL" id="AIT09813.1"/>
    </source>
</evidence>
<dbReference type="Proteomes" id="UP000029672">
    <property type="component" value="Chromosome"/>
</dbReference>
<gene>
    <name evidence="18" type="ORF">LO80_07420</name>
</gene>
<evidence type="ECO:0000256" key="8">
    <source>
        <dbReference type="ARBA" id="ARBA00022692"/>
    </source>
</evidence>
<keyword evidence="8 17" id="KW-0812">Transmembrane</keyword>
<protein>
    <recommendedName>
        <fullName evidence="5 15">CDP-diacylglycerol--glycerol-3-phosphate 3-phosphatidyltransferase</fullName>
        <ecNumber evidence="4 15">2.7.8.5</ecNumber>
    </recommendedName>
</protein>
<evidence type="ECO:0000256" key="4">
    <source>
        <dbReference type="ARBA" id="ARBA00013170"/>
    </source>
</evidence>
<dbReference type="GO" id="GO:0005886">
    <property type="term" value="C:plasma membrane"/>
    <property type="evidence" value="ECO:0007669"/>
    <property type="project" value="TreeGrafter"/>
</dbReference>
<dbReference type="PANTHER" id="PTHR14269">
    <property type="entry name" value="CDP-DIACYLGLYCEROL--GLYCEROL-3-PHOSPHATE 3-PHOSPHATIDYLTRANSFERASE-RELATED"/>
    <property type="match status" value="1"/>
</dbReference>
<evidence type="ECO:0000256" key="3">
    <source>
        <dbReference type="ARBA" id="ARBA00010441"/>
    </source>
</evidence>
<dbReference type="InterPro" id="IPR050324">
    <property type="entry name" value="CDP-alcohol_PTase-I"/>
</dbReference>
<feature type="transmembrane region" description="Helical" evidence="17">
    <location>
        <begin position="159"/>
        <end position="182"/>
    </location>
</feature>
<evidence type="ECO:0000256" key="5">
    <source>
        <dbReference type="ARBA" id="ARBA00014944"/>
    </source>
</evidence>
<reference evidence="18 19" key="1">
    <citation type="submission" date="2014-10" db="EMBL/GenBank/DDBJ databases">
        <title>Whole genome sequence of Francisella endociliophora strain FSC1006, isolated from a laboratory culture of the marine ciliate Euplotes raikovi.</title>
        <authorList>
            <person name="Granberg M."/>
            <person name="Backman S."/>
            <person name="Lundmark E."/>
            <person name="Nilsson E."/>
            <person name="Karlsson E."/>
            <person name="Thelaus J."/>
            <person name="Ohrman C."/>
            <person name="Larkeryd A."/>
            <person name="Stenberg P."/>
        </authorList>
    </citation>
    <scope>NUCLEOTIDE SEQUENCE [LARGE SCALE GENOMIC DNA]</scope>
    <source>
        <strain evidence="18 19">FSC1006</strain>
    </source>
</reference>
<comment type="subcellular location">
    <subcellularLocation>
        <location evidence="1">Membrane</location>
        <topology evidence="1">Multi-pass membrane protein</topology>
    </subcellularLocation>
</comment>
<evidence type="ECO:0000256" key="17">
    <source>
        <dbReference type="SAM" id="Phobius"/>
    </source>
</evidence>
<dbReference type="NCBIfam" id="TIGR00560">
    <property type="entry name" value="pgsA"/>
    <property type="match status" value="1"/>
</dbReference>
<keyword evidence="19" id="KW-1185">Reference proteome</keyword>
<dbReference type="InterPro" id="IPR048254">
    <property type="entry name" value="CDP_ALCOHOL_P_TRANSF_CS"/>
</dbReference>
<evidence type="ECO:0000256" key="1">
    <source>
        <dbReference type="ARBA" id="ARBA00004141"/>
    </source>
</evidence>
<sequence>MFFNIPNILTFGRLALIPFIVICYYFNFPHHHGITATLFLLGAATDWLDGYLARKWEQTSKLGAFLDPVADKLIVATALCLFIEMYPYWWATIPAIIMICREILVSALREWMAELGQRSVVKVGMWGKVKTVAQMAALFIFLIKPAIDFRHSLDYTSFNTWFILLGFLMLYIAVVLTVYSMLNYLYSAFKSVFGSSIK</sequence>
<comment type="pathway">
    <text evidence="2">Phospholipid metabolism; phosphatidylglycerol biosynthesis; phosphatidylglycerol from CDP-diacylglycerol: step 1/2.</text>
</comment>
<dbReference type="Gene3D" id="1.20.120.1760">
    <property type="match status" value="1"/>
</dbReference>
<dbReference type="RefSeq" id="WP_040010062.1">
    <property type="nucleotide sequence ID" value="NZ_CP009574.1"/>
</dbReference>
<proteinExistence type="inferred from homology"/>
<name>A0A097EQG9_9GAMM</name>
<dbReference type="OrthoDB" id="9796672at2"/>
<dbReference type="InterPro" id="IPR000462">
    <property type="entry name" value="CDP-OH_P_trans"/>
</dbReference>
<keyword evidence="12" id="KW-0594">Phospholipid biosynthesis</keyword>
<comment type="similarity">
    <text evidence="3 16">Belongs to the CDP-alcohol phosphatidyltransferase class-I family.</text>
</comment>
<evidence type="ECO:0000256" key="16">
    <source>
        <dbReference type="RuleBase" id="RU003750"/>
    </source>
</evidence>
<dbReference type="InterPro" id="IPR043130">
    <property type="entry name" value="CDP-OH_PTrfase_TM_dom"/>
</dbReference>
<evidence type="ECO:0000256" key="2">
    <source>
        <dbReference type="ARBA" id="ARBA00005042"/>
    </source>
</evidence>
<accession>A0A097EQG9</accession>
<evidence type="ECO:0000256" key="14">
    <source>
        <dbReference type="ARBA" id="ARBA00048586"/>
    </source>
</evidence>
<evidence type="ECO:0000256" key="9">
    <source>
        <dbReference type="ARBA" id="ARBA00022989"/>
    </source>
</evidence>
<dbReference type="KEGG" id="frf:LO80_07420"/>
<dbReference type="EC" id="2.7.8.5" evidence="4 15"/>
<dbReference type="PROSITE" id="PS00379">
    <property type="entry name" value="CDP_ALCOHOL_P_TRANSF"/>
    <property type="match status" value="1"/>
</dbReference>
<dbReference type="EMBL" id="CP009574">
    <property type="protein sequence ID" value="AIT09813.1"/>
    <property type="molecule type" value="Genomic_DNA"/>
</dbReference>
<keyword evidence="7 16" id="KW-0808">Transferase</keyword>
<keyword evidence="6" id="KW-0444">Lipid biosynthesis</keyword>
<dbReference type="HOGENOM" id="CLU_051314_2_1_6"/>
<dbReference type="PANTHER" id="PTHR14269:SF62">
    <property type="entry name" value="CDP-DIACYLGLYCEROL--GLYCEROL-3-PHOSPHATE 3-PHOSPHATIDYLTRANSFERASE 1, CHLOROPLASTIC"/>
    <property type="match status" value="1"/>
</dbReference>
<evidence type="ECO:0000313" key="19">
    <source>
        <dbReference type="Proteomes" id="UP000029672"/>
    </source>
</evidence>
<evidence type="ECO:0000256" key="13">
    <source>
        <dbReference type="ARBA" id="ARBA00023264"/>
    </source>
</evidence>
<keyword evidence="10" id="KW-0443">Lipid metabolism</keyword>
<keyword evidence="13" id="KW-1208">Phospholipid metabolism</keyword>
<evidence type="ECO:0000256" key="6">
    <source>
        <dbReference type="ARBA" id="ARBA00022516"/>
    </source>
</evidence>
<organism evidence="18 19">
    <name type="scientific">Candidatus Francisella endociliophora</name>
    <dbReference type="NCBI Taxonomy" id="653937"/>
    <lineage>
        <taxon>Bacteria</taxon>
        <taxon>Pseudomonadati</taxon>
        <taxon>Pseudomonadota</taxon>
        <taxon>Gammaproteobacteria</taxon>
        <taxon>Thiotrichales</taxon>
        <taxon>Francisellaceae</taxon>
        <taxon>Francisella</taxon>
    </lineage>
</organism>
<feature type="transmembrane region" description="Helical" evidence="17">
    <location>
        <begin position="89"/>
        <end position="108"/>
    </location>
</feature>
<evidence type="ECO:0000256" key="10">
    <source>
        <dbReference type="ARBA" id="ARBA00023098"/>
    </source>
</evidence>
<dbReference type="GO" id="GO:0046474">
    <property type="term" value="P:glycerophospholipid biosynthetic process"/>
    <property type="evidence" value="ECO:0007669"/>
    <property type="project" value="TreeGrafter"/>
</dbReference>
<dbReference type="Pfam" id="PF01066">
    <property type="entry name" value="CDP-OH_P_transf"/>
    <property type="match status" value="1"/>
</dbReference>
<evidence type="ECO:0000256" key="11">
    <source>
        <dbReference type="ARBA" id="ARBA00023136"/>
    </source>
</evidence>
<feature type="transmembrane region" description="Helical" evidence="17">
    <location>
        <begin position="7"/>
        <end position="27"/>
    </location>
</feature>
<comment type="catalytic activity">
    <reaction evidence="14">
        <text>a CDP-1,2-diacyl-sn-glycerol + sn-glycerol 3-phosphate = a 1,2-diacyl-sn-glycero-3-phospho-(1'-sn-glycero-3'-phosphate) + CMP + H(+)</text>
        <dbReference type="Rhea" id="RHEA:12593"/>
        <dbReference type="ChEBI" id="CHEBI:15378"/>
        <dbReference type="ChEBI" id="CHEBI:57597"/>
        <dbReference type="ChEBI" id="CHEBI:58332"/>
        <dbReference type="ChEBI" id="CHEBI:60110"/>
        <dbReference type="ChEBI" id="CHEBI:60377"/>
        <dbReference type="EC" id="2.7.8.5"/>
    </reaction>
</comment>
<dbReference type="PIRSF" id="PIRSF000847">
    <property type="entry name" value="Phos_ph_gly_syn"/>
    <property type="match status" value="1"/>
</dbReference>
<keyword evidence="9 17" id="KW-1133">Transmembrane helix</keyword>
<evidence type="ECO:0000256" key="7">
    <source>
        <dbReference type="ARBA" id="ARBA00022679"/>
    </source>
</evidence>
<feature type="transmembrane region" description="Helical" evidence="17">
    <location>
        <begin position="129"/>
        <end position="147"/>
    </location>
</feature>
<evidence type="ECO:0000256" key="12">
    <source>
        <dbReference type="ARBA" id="ARBA00023209"/>
    </source>
</evidence>
<dbReference type="STRING" id="1547445.LO80_07420"/>
<dbReference type="eggNOG" id="COG0558">
    <property type="taxonomic scope" value="Bacteria"/>
</dbReference>
<evidence type="ECO:0000256" key="15">
    <source>
        <dbReference type="NCBIfam" id="TIGR00560"/>
    </source>
</evidence>
<dbReference type="GO" id="GO:0008444">
    <property type="term" value="F:CDP-diacylglycerol-glycerol-3-phosphate 3-phosphatidyltransferase activity"/>
    <property type="evidence" value="ECO:0007669"/>
    <property type="project" value="UniProtKB-UniRule"/>
</dbReference>
<keyword evidence="11 17" id="KW-0472">Membrane</keyword>
<dbReference type="AlphaFoldDB" id="A0A097EQG9"/>